<dbReference type="Proteomes" id="UP001189429">
    <property type="component" value="Unassembled WGS sequence"/>
</dbReference>
<feature type="chain" id="PRO_5045707629" evidence="10">
    <location>
        <begin position="21"/>
        <end position="339"/>
    </location>
</feature>
<keyword evidence="10" id="KW-0732">Signal</keyword>
<feature type="region of interest" description="Disordered" evidence="8">
    <location>
        <begin position="92"/>
        <end position="188"/>
    </location>
</feature>
<proteinExistence type="predicted"/>
<gene>
    <name evidence="11" type="ORF">PCOR1329_LOCUS75825</name>
</gene>
<feature type="compositionally biased region" description="Basic residues" evidence="8">
    <location>
        <begin position="179"/>
        <end position="188"/>
    </location>
</feature>
<evidence type="ECO:0000256" key="6">
    <source>
        <dbReference type="ARBA" id="ARBA00023010"/>
    </source>
</evidence>
<organism evidence="11 12">
    <name type="scientific">Prorocentrum cordatum</name>
    <dbReference type="NCBI Taxonomy" id="2364126"/>
    <lineage>
        <taxon>Eukaryota</taxon>
        <taxon>Sar</taxon>
        <taxon>Alveolata</taxon>
        <taxon>Dinophyceae</taxon>
        <taxon>Prorocentrales</taxon>
        <taxon>Prorocentraceae</taxon>
        <taxon>Prorocentrum</taxon>
    </lineage>
</organism>
<evidence type="ECO:0000256" key="3">
    <source>
        <dbReference type="ARBA" id="ARBA00022692"/>
    </source>
</evidence>
<feature type="compositionally biased region" description="Basic residues" evidence="8">
    <location>
        <begin position="94"/>
        <end position="104"/>
    </location>
</feature>
<keyword evidence="12" id="KW-1185">Reference proteome</keyword>
<evidence type="ECO:0000313" key="11">
    <source>
        <dbReference type="EMBL" id="CAK0897742.1"/>
    </source>
</evidence>
<dbReference type="EMBL" id="CAUYUJ010020378">
    <property type="protein sequence ID" value="CAK0897742.1"/>
    <property type="molecule type" value="Genomic_DNA"/>
</dbReference>
<dbReference type="InterPro" id="IPR003369">
    <property type="entry name" value="TatA/B/E"/>
</dbReference>
<keyword evidence="2" id="KW-0813">Transport</keyword>
<feature type="transmembrane region" description="Helical" evidence="9">
    <location>
        <begin position="219"/>
        <end position="238"/>
    </location>
</feature>
<comment type="caution">
    <text evidence="11">The sequence shown here is derived from an EMBL/GenBank/DDBJ whole genome shotgun (WGS) entry which is preliminary data.</text>
</comment>
<feature type="region of interest" description="Disordered" evidence="8">
    <location>
        <begin position="320"/>
        <end position="339"/>
    </location>
</feature>
<dbReference type="Pfam" id="PF02416">
    <property type="entry name" value="TatA_B_E"/>
    <property type="match status" value="1"/>
</dbReference>
<accession>A0ABN9XDQ9</accession>
<keyword evidence="4" id="KW-0653">Protein transport</keyword>
<evidence type="ECO:0000256" key="10">
    <source>
        <dbReference type="SAM" id="SignalP"/>
    </source>
</evidence>
<keyword evidence="6" id="KW-0811">Translocation</keyword>
<evidence type="ECO:0000256" key="5">
    <source>
        <dbReference type="ARBA" id="ARBA00022989"/>
    </source>
</evidence>
<reference evidence="11" key="1">
    <citation type="submission" date="2023-10" db="EMBL/GenBank/DDBJ databases">
        <authorList>
            <person name="Chen Y."/>
            <person name="Shah S."/>
            <person name="Dougan E. K."/>
            <person name="Thang M."/>
            <person name="Chan C."/>
        </authorList>
    </citation>
    <scope>NUCLEOTIDE SEQUENCE [LARGE SCALE GENOMIC DNA]</scope>
</reference>
<keyword evidence="3 9" id="KW-0812">Transmembrane</keyword>
<evidence type="ECO:0000256" key="9">
    <source>
        <dbReference type="SAM" id="Phobius"/>
    </source>
</evidence>
<evidence type="ECO:0000256" key="2">
    <source>
        <dbReference type="ARBA" id="ARBA00022448"/>
    </source>
</evidence>
<evidence type="ECO:0000256" key="8">
    <source>
        <dbReference type="SAM" id="MobiDB-lite"/>
    </source>
</evidence>
<feature type="region of interest" description="Disordered" evidence="8">
    <location>
        <begin position="47"/>
        <end position="80"/>
    </location>
</feature>
<keyword evidence="5 9" id="KW-1133">Transmembrane helix</keyword>
<feature type="signal peptide" evidence="10">
    <location>
        <begin position="1"/>
        <end position="20"/>
    </location>
</feature>
<evidence type="ECO:0000256" key="4">
    <source>
        <dbReference type="ARBA" id="ARBA00022927"/>
    </source>
</evidence>
<feature type="compositionally biased region" description="Basic and acidic residues" evidence="8">
    <location>
        <begin position="144"/>
        <end position="155"/>
    </location>
</feature>
<evidence type="ECO:0000256" key="7">
    <source>
        <dbReference type="ARBA" id="ARBA00023136"/>
    </source>
</evidence>
<sequence length="339" mass="36928">MIAFSVSLCVFFFCFSLSLSRSLSLSLSRSLARRRREGEAFIPNFRAGRESHTHGGPRAPNTRRVATRVGSPGAAARRRHAVCRRPVSGESCRRCKQARPRRKGALGARVDHRTGGLLRGRPRRWLSKAEPALEQRGPRAVSEGQKERKDGERRRGGGGGPRPTLPASRTPRSACPRRTGQRKRRPCARWRAAGGRNIICPEPFTMAAWAKTPGPVGSWAFLVAQEAAVVAVLAWFLLGPEELFRLSKALGSWLGEARGFVAETAAKYESSLDDASTRKAIAGIRETQRTVSEVASSFQAIATTVRDPLNLSSALSDTMAKYERKEEAPASGTSGAKQA</sequence>
<evidence type="ECO:0000256" key="1">
    <source>
        <dbReference type="ARBA" id="ARBA00004167"/>
    </source>
</evidence>
<protein>
    <submittedName>
        <fullName evidence="11">Uncharacterized protein</fullName>
    </submittedName>
</protein>
<keyword evidence="7 9" id="KW-0472">Membrane</keyword>
<evidence type="ECO:0000313" key="12">
    <source>
        <dbReference type="Proteomes" id="UP001189429"/>
    </source>
</evidence>
<feature type="non-terminal residue" evidence="11">
    <location>
        <position position="339"/>
    </location>
</feature>
<name>A0ABN9XDQ9_9DINO</name>
<comment type="subcellular location">
    <subcellularLocation>
        <location evidence="1">Membrane</location>
        <topology evidence="1">Single-pass membrane protein</topology>
    </subcellularLocation>
</comment>